<evidence type="ECO:0000313" key="2">
    <source>
        <dbReference type="EMBL" id="CAI9155485.1"/>
    </source>
</evidence>
<name>A0ABN8Y1K3_RANTA</name>
<protein>
    <submittedName>
        <fullName evidence="2">Uncharacterized protein</fullName>
    </submittedName>
</protein>
<organism evidence="2 3">
    <name type="scientific">Rangifer tarandus platyrhynchus</name>
    <name type="common">Svalbard reindeer</name>
    <dbReference type="NCBI Taxonomy" id="3082113"/>
    <lineage>
        <taxon>Eukaryota</taxon>
        <taxon>Metazoa</taxon>
        <taxon>Chordata</taxon>
        <taxon>Craniata</taxon>
        <taxon>Vertebrata</taxon>
        <taxon>Euteleostomi</taxon>
        <taxon>Mammalia</taxon>
        <taxon>Eutheria</taxon>
        <taxon>Laurasiatheria</taxon>
        <taxon>Artiodactyla</taxon>
        <taxon>Ruminantia</taxon>
        <taxon>Pecora</taxon>
        <taxon>Cervidae</taxon>
        <taxon>Odocoileinae</taxon>
        <taxon>Rangifer</taxon>
    </lineage>
</organism>
<evidence type="ECO:0000313" key="3">
    <source>
        <dbReference type="Proteomes" id="UP001176941"/>
    </source>
</evidence>
<gene>
    <name evidence="2" type="ORF">MRATA1EN1_LOCUS4447</name>
</gene>
<evidence type="ECO:0000256" key="1">
    <source>
        <dbReference type="SAM" id="MobiDB-lite"/>
    </source>
</evidence>
<accession>A0ABN8Y1K3</accession>
<feature type="region of interest" description="Disordered" evidence="1">
    <location>
        <begin position="181"/>
        <end position="323"/>
    </location>
</feature>
<sequence length="323" mass="34533">MPGGRRSCPPLGSFHLVLGPWLRGWGGESRVRGTGAAERAWPVVRAREPLYSHRWAFLSIPAHRPSPDPPGHLGNPAGRDSLRLPRKAEPRGLFPGLDSGAGGRWCPRSSLSCAPPEASGGALPAHQLAPHRVAGKAELPVDAEHPLGGLALWPRRGWADPPASPGSVRVWFLRWEVVGRRSSQANSRPPGDPPTPRERERGPALSPTARSPGRSQPGPQARAGRGLPVRAVVPRTFAFSAAGKRVSHDSPRRRQPGPSLGGSRVQGQLPVQAALLTKPIGVGDSEDPAYRRFTQPREDKTRAPPQEGDVPLLGQVGLAQPLR</sequence>
<keyword evidence="3" id="KW-1185">Reference proteome</keyword>
<dbReference type="Proteomes" id="UP001176941">
    <property type="component" value="Chromosome 12"/>
</dbReference>
<dbReference type="EMBL" id="OX459948">
    <property type="protein sequence ID" value="CAI9155485.1"/>
    <property type="molecule type" value="Genomic_DNA"/>
</dbReference>
<reference evidence="2" key="1">
    <citation type="submission" date="2023-04" db="EMBL/GenBank/DDBJ databases">
        <authorList>
            <consortium name="ELIXIR-Norway"/>
        </authorList>
    </citation>
    <scope>NUCLEOTIDE SEQUENCE [LARGE SCALE GENOMIC DNA]</scope>
</reference>
<proteinExistence type="predicted"/>